<dbReference type="AlphaFoldDB" id="A0A4Y1ZL49"/>
<proteinExistence type="predicted"/>
<dbReference type="EMBL" id="BGPR01150747">
    <property type="protein sequence ID" value="GBL55458.1"/>
    <property type="molecule type" value="Genomic_DNA"/>
</dbReference>
<comment type="caution">
    <text evidence="1">The sequence shown here is derived from an EMBL/GenBank/DDBJ whole genome shotgun (WGS) entry which is preliminary data.</text>
</comment>
<evidence type="ECO:0000313" key="1">
    <source>
        <dbReference type="EMBL" id="GBL55458.1"/>
    </source>
</evidence>
<keyword evidence="2" id="KW-1185">Reference proteome</keyword>
<reference evidence="1 2" key="1">
    <citation type="journal article" date="2019" name="Sci. Rep.">
        <title>Orb-weaving spider Araneus ventricosus genome elucidates the spidroin gene catalogue.</title>
        <authorList>
            <person name="Kono N."/>
            <person name="Nakamura H."/>
            <person name="Ohtoshi R."/>
            <person name="Moran D.A.P."/>
            <person name="Shinohara A."/>
            <person name="Yoshida Y."/>
            <person name="Fujiwara M."/>
            <person name="Mori M."/>
            <person name="Tomita M."/>
            <person name="Arakawa K."/>
        </authorList>
    </citation>
    <scope>NUCLEOTIDE SEQUENCE [LARGE SCALE GENOMIC DNA]</scope>
</reference>
<evidence type="ECO:0000313" key="2">
    <source>
        <dbReference type="Proteomes" id="UP000499080"/>
    </source>
</evidence>
<gene>
    <name evidence="1" type="ORF">AVEN_258392_1</name>
</gene>
<protein>
    <submittedName>
        <fullName evidence="1">Uncharacterized protein</fullName>
    </submittedName>
</protein>
<dbReference type="Proteomes" id="UP000499080">
    <property type="component" value="Unassembled WGS sequence"/>
</dbReference>
<accession>A0A4Y1ZL49</accession>
<name>A0A4Y1ZL49_ARAVE</name>
<organism evidence="1 2">
    <name type="scientific">Araneus ventricosus</name>
    <name type="common">Orbweaver spider</name>
    <name type="synonym">Epeira ventricosa</name>
    <dbReference type="NCBI Taxonomy" id="182803"/>
    <lineage>
        <taxon>Eukaryota</taxon>
        <taxon>Metazoa</taxon>
        <taxon>Ecdysozoa</taxon>
        <taxon>Arthropoda</taxon>
        <taxon>Chelicerata</taxon>
        <taxon>Arachnida</taxon>
        <taxon>Araneae</taxon>
        <taxon>Araneomorphae</taxon>
        <taxon>Entelegynae</taxon>
        <taxon>Araneoidea</taxon>
        <taxon>Araneidae</taxon>
        <taxon>Araneus</taxon>
    </lineage>
</organism>
<sequence length="100" mass="12683">MILCSRYESKQKQMGRIYIRKIRYYVHSRNENNDRDEHRNVLMPSRVYKRIRIYVLCKQGERFFRCLIHEYNHPTNNWHFYSQLEEEMDYDLEPYYYVSD</sequence>